<dbReference type="Pfam" id="PF00356">
    <property type="entry name" value="LacI"/>
    <property type="match status" value="1"/>
</dbReference>
<name>A0A0R2MB00_9LACO</name>
<protein>
    <submittedName>
        <fullName evidence="7">Bacterial regulatory s, lacI family protein</fullName>
    </submittedName>
</protein>
<dbReference type="SMART" id="SM00354">
    <property type="entry name" value="HTH_LACI"/>
    <property type="match status" value="1"/>
</dbReference>
<dbReference type="EMBL" id="JQCL01000057">
    <property type="protein sequence ID" value="KRO10943.1"/>
    <property type="molecule type" value="Genomic_DNA"/>
</dbReference>
<dbReference type="PANTHER" id="PTHR30146:SF148">
    <property type="entry name" value="HTH-TYPE TRANSCRIPTIONAL REPRESSOR PURR-RELATED"/>
    <property type="match status" value="1"/>
</dbReference>
<dbReference type="Proteomes" id="UP000051783">
    <property type="component" value="Unassembled WGS sequence"/>
</dbReference>
<dbReference type="CDD" id="cd01392">
    <property type="entry name" value="HTH_LacI"/>
    <property type="match status" value="1"/>
</dbReference>
<proteinExistence type="predicted"/>
<evidence type="ECO:0000256" key="3">
    <source>
        <dbReference type="ARBA" id="ARBA00023125"/>
    </source>
</evidence>
<evidence type="ECO:0000256" key="4">
    <source>
        <dbReference type="ARBA" id="ARBA00023163"/>
    </source>
</evidence>
<dbReference type="CDD" id="cd06267">
    <property type="entry name" value="PBP1_LacI_sugar_binding-like"/>
    <property type="match status" value="1"/>
</dbReference>
<dbReference type="SUPFAM" id="SSF47413">
    <property type="entry name" value="lambda repressor-like DNA-binding domains"/>
    <property type="match status" value="1"/>
</dbReference>
<dbReference type="Pfam" id="PF00532">
    <property type="entry name" value="Peripla_BP_1"/>
    <property type="match status" value="1"/>
</dbReference>
<dbReference type="InterPro" id="IPR028082">
    <property type="entry name" value="Peripla_BP_I"/>
</dbReference>
<feature type="domain" description="HTH cro/C1-type" evidence="6">
    <location>
        <begin position="3"/>
        <end position="40"/>
    </location>
</feature>
<sequence>MASIREVAKAAGVSVGSISRYLNGQQLKATNMEKIKKAIDDLGYQENIIAKGLKNNKSFSVGLLMNNISSRLSMDIVSSIEEVMENAGYSILLSGFEGSPERAVNKIDYLISHAVDGLIIFEADKSWPGMAKLANVKVPVISLNNPSDLPNVDTVLVDDRGSVRRLISHLIAQGHHHIGIITAPQSDYTARERLAGVHEAVRDHPDVKVSTFYGDYSRPSGFEGAQQLINRHIDALFVCNFNMSLGALEYCNRAGVRIDQDLSFSHFDYLDEMSNLISNRLVIQQPAKEIGGMCAERLLDRINHQAKDVGSTFIFDNLIVGLGDDQNAINKPKIITKS</sequence>
<dbReference type="PATRIC" id="fig|942150.3.peg.2748"/>
<dbReference type="Gene3D" id="3.40.50.2300">
    <property type="match status" value="2"/>
</dbReference>
<dbReference type="InterPro" id="IPR010982">
    <property type="entry name" value="Lambda_DNA-bd_dom_sf"/>
</dbReference>
<evidence type="ECO:0000259" key="5">
    <source>
        <dbReference type="PROSITE" id="PS50932"/>
    </source>
</evidence>
<dbReference type="PROSITE" id="PS50943">
    <property type="entry name" value="HTH_CROC1"/>
    <property type="match status" value="1"/>
</dbReference>
<dbReference type="SUPFAM" id="SSF53822">
    <property type="entry name" value="Periplasmic binding protein-like I"/>
    <property type="match status" value="1"/>
</dbReference>
<dbReference type="InterPro" id="IPR000843">
    <property type="entry name" value="HTH_LacI"/>
</dbReference>
<keyword evidence="1" id="KW-0678">Repressor</keyword>
<reference evidence="7 8" key="1">
    <citation type="journal article" date="2015" name="Genome Announc.">
        <title>Expanding the biotechnology potential of lactobacilli through comparative genomics of 213 strains and associated genera.</title>
        <authorList>
            <person name="Sun Z."/>
            <person name="Harris H.M."/>
            <person name="McCann A."/>
            <person name="Guo C."/>
            <person name="Argimon S."/>
            <person name="Zhang W."/>
            <person name="Yang X."/>
            <person name="Jeffery I.B."/>
            <person name="Cooney J.C."/>
            <person name="Kagawa T.F."/>
            <person name="Liu W."/>
            <person name="Song Y."/>
            <person name="Salvetti E."/>
            <person name="Wrobel A."/>
            <person name="Rasinkangas P."/>
            <person name="Parkhill J."/>
            <person name="Rea M.C."/>
            <person name="O'Sullivan O."/>
            <person name="Ritari J."/>
            <person name="Douillard F.P."/>
            <person name="Paul Ross R."/>
            <person name="Yang R."/>
            <person name="Briner A.E."/>
            <person name="Felis G.E."/>
            <person name="de Vos W.M."/>
            <person name="Barrangou R."/>
            <person name="Klaenhammer T.R."/>
            <person name="Caufield P.W."/>
            <person name="Cui Y."/>
            <person name="Zhang H."/>
            <person name="O'Toole P.W."/>
        </authorList>
    </citation>
    <scope>NUCLEOTIDE SEQUENCE [LARGE SCALE GENOMIC DNA]</scope>
    <source>
        <strain evidence="7 8">LMG 26013</strain>
    </source>
</reference>
<dbReference type="RefSeq" id="WP_057706390.1">
    <property type="nucleotide sequence ID" value="NZ_JQCL01000057.1"/>
</dbReference>
<comment type="caution">
    <text evidence="7">The sequence shown here is derived from an EMBL/GenBank/DDBJ whole genome shotgun (WGS) entry which is preliminary data.</text>
</comment>
<accession>A0A0R2MB00</accession>
<dbReference type="InterPro" id="IPR001387">
    <property type="entry name" value="Cro/C1-type_HTH"/>
</dbReference>
<dbReference type="PROSITE" id="PS00356">
    <property type="entry name" value="HTH_LACI_1"/>
    <property type="match status" value="1"/>
</dbReference>
<gene>
    <name evidence="7" type="ORF">IV64_GL002637</name>
</gene>
<dbReference type="GO" id="GO:0000976">
    <property type="term" value="F:transcription cis-regulatory region binding"/>
    <property type="evidence" value="ECO:0007669"/>
    <property type="project" value="TreeGrafter"/>
</dbReference>
<dbReference type="Gene3D" id="1.10.260.40">
    <property type="entry name" value="lambda repressor-like DNA-binding domains"/>
    <property type="match status" value="1"/>
</dbReference>
<evidence type="ECO:0000313" key="8">
    <source>
        <dbReference type="Proteomes" id="UP000051783"/>
    </source>
</evidence>
<dbReference type="PROSITE" id="PS50932">
    <property type="entry name" value="HTH_LACI_2"/>
    <property type="match status" value="1"/>
</dbReference>
<keyword evidence="2" id="KW-0805">Transcription regulation</keyword>
<keyword evidence="4" id="KW-0804">Transcription</keyword>
<evidence type="ECO:0000259" key="6">
    <source>
        <dbReference type="PROSITE" id="PS50943"/>
    </source>
</evidence>
<evidence type="ECO:0000313" key="7">
    <source>
        <dbReference type="EMBL" id="KRO10943.1"/>
    </source>
</evidence>
<organism evidence="7 8">
    <name type="scientific">Lactiplantibacillus xiangfangensis</name>
    <dbReference type="NCBI Taxonomy" id="942150"/>
    <lineage>
        <taxon>Bacteria</taxon>
        <taxon>Bacillati</taxon>
        <taxon>Bacillota</taxon>
        <taxon>Bacilli</taxon>
        <taxon>Lactobacillales</taxon>
        <taxon>Lactobacillaceae</taxon>
        <taxon>Lactiplantibacillus</taxon>
    </lineage>
</organism>
<feature type="domain" description="HTH lacI-type" evidence="5">
    <location>
        <begin position="2"/>
        <end position="55"/>
    </location>
</feature>
<dbReference type="OrthoDB" id="1639518at2"/>
<dbReference type="STRING" id="942150.IV64_GL002637"/>
<dbReference type="PANTHER" id="PTHR30146">
    <property type="entry name" value="LACI-RELATED TRANSCRIPTIONAL REPRESSOR"/>
    <property type="match status" value="1"/>
</dbReference>
<evidence type="ECO:0000256" key="1">
    <source>
        <dbReference type="ARBA" id="ARBA00022491"/>
    </source>
</evidence>
<dbReference type="InterPro" id="IPR001761">
    <property type="entry name" value="Peripla_BP/Lac1_sug-bd_dom"/>
</dbReference>
<keyword evidence="8" id="KW-1185">Reference proteome</keyword>
<dbReference type="AlphaFoldDB" id="A0A0R2MB00"/>
<dbReference type="GO" id="GO:0003700">
    <property type="term" value="F:DNA-binding transcription factor activity"/>
    <property type="evidence" value="ECO:0007669"/>
    <property type="project" value="TreeGrafter"/>
</dbReference>
<keyword evidence="3" id="KW-0238">DNA-binding</keyword>
<evidence type="ECO:0000256" key="2">
    <source>
        <dbReference type="ARBA" id="ARBA00023015"/>
    </source>
</evidence>